<feature type="domain" description="CinA C-terminal" evidence="1">
    <location>
        <begin position="8"/>
        <end position="159"/>
    </location>
</feature>
<evidence type="ECO:0000313" key="2">
    <source>
        <dbReference type="EMBL" id="GAD90701.1"/>
    </source>
</evidence>
<dbReference type="InterPro" id="IPR036653">
    <property type="entry name" value="CinA-like_C"/>
</dbReference>
<name>V5FM08_9VIBR</name>
<evidence type="ECO:0000259" key="1">
    <source>
        <dbReference type="Pfam" id="PF02464"/>
    </source>
</evidence>
<dbReference type="eggNOG" id="COG1546">
    <property type="taxonomic scope" value="Bacteria"/>
</dbReference>
<organism evidence="2 3">
    <name type="scientific">Vibrio halioticoli NBRC 102217</name>
    <dbReference type="NCBI Taxonomy" id="1219072"/>
    <lineage>
        <taxon>Bacteria</taxon>
        <taxon>Pseudomonadati</taxon>
        <taxon>Pseudomonadota</taxon>
        <taxon>Gammaproteobacteria</taxon>
        <taxon>Vibrionales</taxon>
        <taxon>Vibrionaceae</taxon>
        <taxon>Vibrio</taxon>
    </lineage>
</organism>
<reference evidence="2 3" key="1">
    <citation type="submission" date="2013-11" db="EMBL/GenBank/DDBJ databases">
        <title>Whole genome shotgun sequence of Vibrio halioticoli NBRC 102217.</title>
        <authorList>
            <person name="Isaki S."/>
            <person name="Kimura A."/>
            <person name="Ohji S."/>
            <person name="Hosoyama A."/>
            <person name="Fujita N."/>
            <person name="Hashimoto M."/>
            <person name="Hosoyama Y."/>
            <person name="Yamazoe A."/>
        </authorList>
    </citation>
    <scope>NUCLEOTIDE SEQUENCE [LARGE SCALE GENOMIC DNA]</scope>
    <source>
        <strain evidence="2 3">NBRC 102217</strain>
    </source>
</reference>
<comment type="caution">
    <text evidence="2">The sequence shown here is derived from an EMBL/GenBank/DDBJ whole genome shotgun (WGS) entry which is preliminary data.</text>
</comment>
<dbReference type="InterPro" id="IPR008136">
    <property type="entry name" value="CinA_C"/>
</dbReference>
<dbReference type="NCBIfam" id="NF002975">
    <property type="entry name" value="PRK03661.1"/>
    <property type="match status" value="1"/>
</dbReference>
<dbReference type="Pfam" id="PF02464">
    <property type="entry name" value="CinA"/>
    <property type="match status" value="1"/>
</dbReference>
<gene>
    <name evidence="2" type="ORF">VHA01S_053_00160</name>
</gene>
<evidence type="ECO:0000313" key="3">
    <source>
        <dbReference type="Proteomes" id="UP000017800"/>
    </source>
</evidence>
<dbReference type="Proteomes" id="UP000017800">
    <property type="component" value="Unassembled WGS sequence"/>
</dbReference>
<dbReference type="EMBL" id="BAUJ01000053">
    <property type="protein sequence ID" value="GAD90701.1"/>
    <property type="molecule type" value="Genomic_DNA"/>
</dbReference>
<sequence length="164" mass="17327">MSDTTLNKLSLRVGELLKKQGYIMATAESCTGGGVAQAVTEIAGSSQWFDRAFVTYSNEAKVEMLAVKESSLEQFGAVSTEVAAEMALGAVQYSRAHIAVSITGIAGPGGGTQDKPVGTVCFGLAVGSELIQVQRCLFTGDRTQVRNQSVCHALQIIEKHIESN</sequence>
<accession>V5FM08</accession>
<keyword evidence="3" id="KW-1185">Reference proteome</keyword>
<dbReference type="RefSeq" id="WP_023405018.1">
    <property type="nucleotide sequence ID" value="NZ_BAUJ01000053.1"/>
</dbReference>
<dbReference type="Gene3D" id="3.90.950.20">
    <property type="entry name" value="CinA-like"/>
    <property type="match status" value="1"/>
</dbReference>
<dbReference type="SUPFAM" id="SSF142433">
    <property type="entry name" value="CinA-like"/>
    <property type="match status" value="1"/>
</dbReference>
<dbReference type="AlphaFoldDB" id="V5FM08"/>
<protein>
    <recommendedName>
        <fullName evidence="1">CinA C-terminal domain-containing protein</fullName>
    </recommendedName>
</protein>
<dbReference type="NCBIfam" id="TIGR00199">
    <property type="entry name" value="PncC_domain"/>
    <property type="match status" value="1"/>
</dbReference>
<proteinExistence type="predicted"/>